<dbReference type="eggNOG" id="arCOG10855">
    <property type="taxonomic scope" value="Archaea"/>
</dbReference>
<reference evidence="2" key="1">
    <citation type="submission" date="2011-02" db="EMBL/GenBank/DDBJ databases">
        <title>Complete sequence of Methanobacterium sp. AL-21.</title>
        <authorList>
            <consortium name="US DOE Joint Genome Institute"/>
            <person name="Lucas S."/>
            <person name="Copeland A."/>
            <person name="Lapidus A."/>
            <person name="Cheng J.-F."/>
            <person name="Goodwin L."/>
            <person name="Pitluck S."/>
            <person name="Chertkov O."/>
            <person name="Detter J.C."/>
            <person name="Han C."/>
            <person name="Tapia R."/>
            <person name="Land M."/>
            <person name="Hauser L."/>
            <person name="Kyrpides N."/>
            <person name="Ivanova N."/>
            <person name="Mikhailova N."/>
            <person name="Pagani I."/>
            <person name="Cadillo-Quiroz H."/>
            <person name="Imachi H."/>
            <person name="Zinder S."/>
            <person name="Liu W."/>
            <person name="Woyke T."/>
        </authorList>
    </citation>
    <scope>NUCLEOTIDE SEQUENCE [LARGE SCALE GENOMIC DNA]</scope>
    <source>
        <strain evidence="2">AL-21</strain>
    </source>
</reference>
<reference evidence="1 2" key="2">
    <citation type="journal article" date="2014" name="Int. J. Syst. Evol. Microbiol.">
        <title>Methanobacterium paludis sp. nov. and a novel strain of Methanobacterium lacus isolated from northern peatlands.</title>
        <authorList>
            <person name="Cadillo-Quiroz H."/>
            <person name="Brauer S.L."/>
            <person name="Goodson N."/>
            <person name="Yavitt J.B."/>
            <person name="Zinder S.H."/>
        </authorList>
    </citation>
    <scope>NUCLEOTIDE SEQUENCE [LARGE SCALE GENOMIC DNA]</scope>
    <source>
        <strain evidence="1 2">AL-21</strain>
    </source>
</reference>
<gene>
    <name evidence="1" type="ordered locus">Metbo_2258</name>
</gene>
<dbReference type="HOGENOM" id="CLU_2712885_0_0_2"/>
<dbReference type="RefSeq" id="WP_013645823.1">
    <property type="nucleotide sequence ID" value="NC_015216.1"/>
</dbReference>
<organism evidence="1 2">
    <name type="scientific">Methanobacterium lacus (strain AL-21)</name>
    <dbReference type="NCBI Taxonomy" id="877455"/>
    <lineage>
        <taxon>Archaea</taxon>
        <taxon>Methanobacteriati</taxon>
        <taxon>Methanobacteriota</taxon>
        <taxon>Methanomada group</taxon>
        <taxon>Methanobacteria</taxon>
        <taxon>Methanobacteriales</taxon>
        <taxon>Methanobacteriaceae</taxon>
        <taxon>Methanobacterium</taxon>
    </lineage>
</organism>
<protein>
    <submittedName>
        <fullName evidence="1">Uncharacterized protein</fullName>
    </submittedName>
</protein>
<dbReference type="EMBL" id="CP002551">
    <property type="protein sequence ID" value="ADZ10472.1"/>
    <property type="molecule type" value="Genomic_DNA"/>
</dbReference>
<dbReference type="Proteomes" id="UP000007490">
    <property type="component" value="Chromosome"/>
</dbReference>
<dbReference type="GeneID" id="10278724"/>
<dbReference type="AlphaFoldDB" id="F0TCT2"/>
<evidence type="ECO:0000313" key="1">
    <source>
        <dbReference type="EMBL" id="ADZ10472.1"/>
    </source>
</evidence>
<dbReference type="KEGG" id="mel:Metbo_2258"/>
<keyword evidence="2" id="KW-1185">Reference proteome</keyword>
<dbReference type="STRING" id="877455.Metbo_2258"/>
<proteinExistence type="predicted"/>
<evidence type="ECO:0000313" key="2">
    <source>
        <dbReference type="Proteomes" id="UP000007490"/>
    </source>
</evidence>
<dbReference type="OrthoDB" id="68942at2157"/>
<sequence>MEMKEMEIQIFEDLKGDYDGVEKITMQSEQEFLVFADDETLWNIFEDMINEFSSIELDAEKGETHFLRIQI</sequence>
<name>F0TCT2_METLA</name>
<accession>F0TCT2</accession>